<evidence type="ECO:0000313" key="2">
    <source>
        <dbReference type="Proteomes" id="UP000694844"/>
    </source>
</evidence>
<sequence length="360" mass="40641">MYAQPKPGRTSQQQARSQRPKFVPPPPFHPPPAGQFHPQQFHPPPAGKVHPQQFHPLPSGKVHPQQFHPPSAGKVHPQQFHPPVYVPMHHPQVFHPAPQSNQQHPPRYQFLPPPPPPPQRVPQAATGKKAPQNKPQIKGPPKNAPQAIPRQLVQLQPMFALPPQMPVALQQQPTSKQQPKVATLQQRFLPPPSMFYPHPNYYPVMHPVPQTPKAPTPTTTTTTTTTTTPEPELETEHKSGTHAPHRDCDYWFIDRGVYKWVPCQGPPPQLQAPLATAVPTPRQTNPPVPHIVQECDYWYIQSGVYKWYPCPTLSPLPTTQGLFDFLFMPQTTLPPLNLLPDVKPRPVKMNISYREIERGT</sequence>
<protein>
    <submittedName>
        <fullName evidence="3">Leucine-rich repeat extensin-like protein 2</fullName>
    </submittedName>
</protein>
<feature type="compositionally biased region" description="Pro residues" evidence="1">
    <location>
        <begin position="111"/>
        <end position="120"/>
    </location>
</feature>
<gene>
    <name evidence="3" type="primary">LOC111114252</name>
</gene>
<feature type="compositionally biased region" description="Pro residues" evidence="1">
    <location>
        <begin position="22"/>
        <end position="33"/>
    </location>
</feature>
<dbReference type="KEGG" id="cvn:111114252"/>
<reference evidence="3" key="1">
    <citation type="submission" date="2025-08" db="UniProtKB">
        <authorList>
            <consortium name="RefSeq"/>
        </authorList>
    </citation>
    <scope>IDENTIFICATION</scope>
    <source>
        <tissue evidence="3">Whole sample</tissue>
    </source>
</reference>
<feature type="compositionally biased region" description="Low complexity" evidence="1">
    <location>
        <begin position="216"/>
        <end position="230"/>
    </location>
</feature>
<keyword evidence="2" id="KW-1185">Reference proteome</keyword>
<dbReference type="AlphaFoldDB" id="A0A8B8BZG8"/>
<feature type="region of interest" description="Disordered" evidence="1">
    <location>
        <begin position="210"/>
        <end position="241"/>
    </location>
</feature>
<evidence type="ECO:0000256" key="1">
    <source>
        <dbReference type="SAM" id="MobiDB-lite"/>
    </source>
</evidence>
<dbReference type="Proteomes" id="UP000694844">
    <property type="component" value="Chromosome 9"/>
</dbReference>
<dbReference type="OrthoDB" id="6212508at2759"/>
<name>A0A8B8BZG8_CRAVI</name>
<proteinExistence type="predicted"/>
<organism evidence="2 3">
    <name type="scientific">Crassostrea virginica</name>
    <name type="common">Eastern oyster</name>
    <dbReference type="NCBI Taxonomy" id="6565"/>
    <lineage>
        <taxon>Eukaryota</taxon>
        <taxon>Metazoa</taxon>
        <taxon>Spiralia</taxon>
        <taxon>Lophotrochozoa</taxon>
        <taxon>Mollusca</taxon>
        <taxon>Bivalvia</taxon>
        <taxon>Autobranchia</taxon>
        <taxon>Pteriomorphia</taxon>
        <taxon>Ostreida</taxon>
        <taxon>Ostreoidea</taxon>
        <taxon>Ostreidae</taxon>
        <taxon>Crassostrea</taxon>
    </lineage>
</organism>
<evidence type="ECO:0000313" key="3">
    <source>
        <dbReference type="RefSeq" id="XP_022308244.1"/>
    </source>
</evidence>
<dbReference type="RefSeq" id="XP_022308244.1">
    <property type="nucleotide sequence ID" value="XM_022452536.1"/>
</dbReference>
<accession>A0A8B8BZG8</accession>
<dbReference type="GeneID" id="111114252"/>
<feature type="region of interest" description="Disordered" evidence="1">
    <location>
        <begin position="1"/>
        <end position="145"/>
    </location>
</feature>